<comment type="caution">
    <text evidence="2">The sequence shown here is derived from an EMBL/GenBank/DDBJ whole genome shotgun (WGS) entry which is preliminary data.</text>
</comment>
<dbReference type="SUPFAM" id="SSF51905">
    <property type="entry name" value="FAD/NAD(P)-binding domain"/>
    <property type="match status" value="1"/>
</dbReference>
<sequence length="493" mass="53516">MEERSRIPVGLPIANPLPSYWHIPKSPLANHVPSELPKESDYVIIGSGISGTIIALNLLNTNPNANIVMLEAREVCGGATGRNGGHTKAASYRTYLQLKEELGKEEALKIARLEYENILATHRIAKEMNLDCESKECNTVDLIYDQETFESGKAAIEALRADANAPELKEGGMAWYKIHSRDESMRRFWAADTNRNPKVKEDEPLAGAFEYIAGRINAYKFATGILEHCVGRGLKLFTNTPVESVKSAGMSGDDTGHFVSTSRGDIKSLSVILATNGYTAHLLSSLQGAIVPLRGQITAQRPGHDARFPSPLPTTYSFIYKAGYEYMIPRSVAEGGQHIVIGGGLGRAPQGGASEFGNSDDSELKGSISGYLNESIVGYFGKENWGKETQDRIVQEWTGIMGATADGRPFVGAVPNAKGLWIAAGFNGHGMVLCVKSAEALVHMIQRDSLDKLDWFPKSFLISQQRVDGAIFKGRTDMHVAETGGGSIEKSKL</sequence>
<dbReference type="Gene3D" id="3.30.9.10">
    <property type="entry name" value="D-Amino Acid Oxidase, subunit A, domain 2"/>
    <property type="match status" value="1"/>
</dbReference>
<protein>
    <submittedName>
        <fullName evidence="2">FAD dependent oxidoreductase-like protein</fullName>
    </submittedName>
</protein>
<reference evidence="2 3" key="1">
    <citation type="submission" date="2016-07" db="EMBL/GenBank/DDBJ databases">
        <title>Pervasive Adenine N6-methylation of Active Genes in Fungi.</title>
        <authorList>
            <consortium name="DOE Joint Genome Institute"/>
            <person name="Mondo S.J."/>
            <person name="Dannebaum R.O."/>
            <person name="Kuo R.C."/>
            <person name="Labutti K."/>
            <person name="Haridas S."/>
            <person name="Kuo A."/>
            <person name="Salamov A."/>
            <person name="Ahrendt S.R."/>
            <person name="Lipzen A."/>
            <person name="Sullivan W."/>
            <person name="Andreopoulos W.B."/>
            <person name="Clum A."/>
            <person name="Lindquist E."/>
            <person name="Daum C."/>
            <person name="Ramamoorthy G.K."/>
            <person name="Gryganskyi A."/>
            <person name="Culley D."/>
            <person name="Magnuson J.K."/>
            <person name="James T.Y."/>
            <person name="O'Malley M.A."/>
            <person name="Stajich J.E."/>
            <person name="Spatafora J.W."/>
            <person name="Visel A."/>
            <person name="Grigoriev I.V."/>
        </authorList>
    </citation>
    <scope>NUCLEOTIDE SEQUENCE [LARGE SCALE GENOMIC DNA]</scope>
    <source>
        <strain evidence="2 3">CBS 115471</strain>
    </source>
</reference>
<organism evidence="2 3">
    <name type="scientific">Clohesyomyces aquaticus</name>
    <dbReference type="NCBI Taxonomy" id="1231657"/>
    <lineage>
        <taxon>Eukaryota</taxon>
        <taxon>Fungi</taxon>
        <taxon>Dikarya</taxon>
        <taxon>Ascomycota</taxon>
        <taxon>Pezizomycotina</taxon>
        <taxon>Dothideomycetes</taxon>
        <taxon>Pleosporomycetidae</taxon>
        <taxon>Pleosporales</taxon>
        <taxon>Lindgomycetaceae</taxon>
        <taxon>Clohesyomyces</taxon>
    </lineage>
</organism>
<dbReference type="EMBL" id="MCFA01000015">
    <property type="protein sequence ID" value="ORY16993.1"/>
    <property type="molecule type" value="Genomic_DNA"/>
</dbReference>
<keyword evidence="3" id="KW-1185">Reference proteome</keyword>
<dbReference type="InterPro" id="IPR006076">
    <property type="entry name" value="FAD-dep_OxRdtase"/>
</dbReference>
<dbReference type="OrthoDB" id="429143at2759"/>
<evidence type="ECO:0000313" key="2">
    <source>
        <dbReference type="EMBL" id="ORY16993.1"/>
    </source>
</evidence>
<dbReference type="STRING" id="1231657.A0A1Y2A394"/>
<dbReference type="Pfam" id="PF01266">
    <property type="entry name" value="DAO"/>
    <property type="match status" value="1"/>
</dbReference>
<proteinExistence type="predicted"/>
<dbReference type="PANTHER" id="PTHR13847">
    <property type="entry name" value="SARCOSINE DEHYDROGENASE-RELATED"/>
    <property type="match status" value="1"/>
</dbReference>
<evidence type="ECO:0000259" key="1">
    <source>
        <dbReference type="Pfam" id="PF01266"/>
    </source>
</evidence>
<dbReference type="Proteomes" id="UP000193144">
    <property type="component" value="Unassembled WGS sequence"/>
</dbReference>
<dbReference type="InterPro" id="IPR036188">
    <property type="entry name" value="FAD/NAD-bd_sf"/>
</dbReference>
<dbReference type="AlphaFoldDB" id="A0A1Y2A394"/>
<feature type="domain" description="FAD dependent oxidoreductase" evidence="1">
    <location>
        <begin position="41"/>
        <end position="443"/>
    </location>
</feature>
<accession>A0A1Y2A394</accession>
<dbReference type="Gene3D" id="3.50.50.60">
    <property type="entry name" value="FAD/NAD(P)-binding domain"/>
    <property type="match status" value="1"/>
</dbReference>
<dbReference type="PANTHER" id="PTHR13847:SF284">
    <property type="entry name" value="FAD DEPENDENT OXIDOREDUCTASE DOMAIN-CONTAINING PROTEIN"/>
    <property type="match status" value="1"/>
</dbReference>
<evidence type="ECO:0000313" key="3">
    <source>
        <dbReference type="Proteomes" id="UP000193144"/>
    </source>
</evidence>
<gene>
    <name evidence="2" type="ORF">BCR34DRAFT_475509</name>
</gene>
<dbReference type="GO" id="GO:0005737">
    <property type="term" value="C:cytoplasm"/>
    <property type="evidence" value="ECO:0007669"/>
    <property type="project" value="TreeGrafter"/>
</dbReference>
<name>A0A1Y2A394_9PLEO</name>